<protein>
    <submittedName>
        <fullName evidence="2">Uncharacterized protein LOC104226219 isoform X1</fullName>
    </submittedName>
</protein>
<organism evidence="1 2">
    <name type="scientific">Nicotiana sylvestris</name>
    <name type="common">Wood tobacco</name>
    <name type="synonym">South American tobacco</name>
    <dbReference type="NCBI Taxonomy" id="4096"/>
    <lineage>
        <taxon>Eukaryota</taxon>
        <taxon>Viridiplantae</taxon>
        <taxon>Streptophyta</taxon>
        <taxon>Embryophyta</taxon>
        <taxon>Tracheophyta</taxon>
        <taxon>Spermatophyta</taxon>
        <taxon>Magnoliopsida</taxon>
        <taxon>eudicotyledons</taxon>
        <taxon>Gunneridae</taxon>
        <taxon>Pentapetalae</taxon>
        <taxon>asterids</taxon>
        <taxon>lamiids</taxon>
        <taxon>Solanales</taxon>
        <taxon>Solanaceae</taxon>
        <taxon>Nicotianoideae</taxon>
        <taxon>Nicotianeae</taxon>
        <taxon>Nicotiana</taxon>
    </lineage>
</organism>
<gene>
    <name evidence="2" type="primary">LOC104226219</name>
</gene>
<accession>A0A1U7WQC3</accession>
<reference evidence="1" key="1">
    <citation type="journal article" date="2013" name="Genome Biol.">
        <title>Reference genomes and transcriptomes of Nicotiana sylvestris and Nicotiana tomentosiformis.</title>
        <authorList>
            <person name="Sierro N."/>
            <person name="Battey J.N."/>
            <person name="Ouadi S."/>
            <person name="Bovet L."/>
            <person name="Goepfert S."/>
            <person name="Bakaher N."/>
            <person name="Peitsch M.C."/>
            <person name="Ivanov N.V."/>
        </authorList>
    </citation>
    <scope>NUCLEOTIDE SEQUENCE [LARGE SCALE GENOMIC DNA]</scope>
</reference>
<keyword evidence="1" id="KW-1185">Reference proteome</keyword>
<sequence length="83" mass="9395">MSLILLGKRTNYFTGDTCKDVSNLCKREAKGGRKVRKGNTRRGLHILSPLHIGGLMYMSKMKAKRLRMLKRKNRFSADTGGLL</sequence>
<dbReference type="OrthoDB" id="1562877at2759"/>
<name>A0A1U7WQC3_NICSY</name>
<reference evidence="2" key="2">
    <citation type="submission" date="2025-08" db="UniProtKB">
        <authorList>
            <consortium name="RefSeq"/>
        </authorList>
    </citation>
    <scope>IDENTIFICATION</scope>
    <source>
        <tissue evidence="2">Leaf</tissue>
    </source>
</reference>
<evidence type="ECO:0000313" key="1">
    <source>
        <dbReference type="Proteomes" id="UP000189701"/>
    </source>
</evidence>
<evidence type="ECO:0000313" key="2">
    <source>
        <dbReference type="RefSeq" id="XP_009776450.1"/>
    </source>
</evidence>
<dbReference type="AlphaFoldDB" id="A0A1U7WQC3"/>
<proteinExistence type="predicted"/>
<dbReference type="Proteomes" id="UP000189701">
    <property type="component" value="Unplaced"/>
</dbReference>
<dbReference type="RefSeq" id="XP_009776450.1">
    <property type="nucleotide sequence ID" value="XM_009778148.1"/>
</dbReference>